<dbReference type="EMBL" id="CP046910">
    <property type="protein sequence ID" value="QGZ58040.1"/>
    <property type="molecule type" value="Genomic_DNA"/>
</dbReference>
<organism evidence="2 3">
    <name type="scientific">Paraburkholderia acidiphila</name>
    <dbReference type="NCBI Taxonomy" id="2571747"/>
    <lineage>
        <taxon>Bacteria</taxon>
        <taxon>Pseudomonadati</taxon>
        <taxon>Pseudomonadota</taxon>
        <taxon>Betaproteobacteria</taxon>
        <taxon>Burkholderiales</taxon>
        <taxon>Burkholderiaceae</taxon>
        <taxon>Paraburkholderia</taxon>
    </lineage>
</organism>
<evidence type="ECO:0000259" key="1">
    <source>
        <dbReference type="PROSITE" id="PS50943"/>
    </source>
</evidence>
<reference evidence="2 3" key="1">
    <citation type="submission" date="2019-12" db="EMBL/GenBank/DDBJ databases">
        <title>Paraburkholderia acidiphila 7Q-K02 sp. nov and Paraburkholderia acidisoli DHF22 sp. nov., two strains isolated from forest soil.</title>
        <authorList>
            <person name="Gao Z."/>
            <person name="Qiu L."/>
        </authorList>
    </citation>
    <scope>NUCLEOTIDE SEQUENCE [LARGE SCALE GENOMIC DNA]</scope>
    <source>
        <strain evidence="2 3">7Q-K02</strain>
    </source>
</reference>
<dbReference type="SMART" id="SM00530">
    <property type="entry name" value="HTH_XRE"/>
    <property type="match status" value="1"/>
</dbReference>
<name>A0A7Z2JCK0_9BURK</name>
<evidence type="ECO:0000313" key="2">
    <source>
        <dbReference type="EMBL" id="QGZ58040.1"/>
    </source>
</evidence>
<dbReference type="CDD" id="cd00093">
    <property type="entry name" value="HTH_XRE"/>
    <property type="match status" value="1"/>
</dbReference>
<gene>
    <name evidence="2" type="ORF">FAZ97_18015</name>
</gene>
<dbReference type="InterPro" id="IPR001387">
    <property type="entry name" value="Cro/C1-type_HTH"/>
</dbReference>
<dbReference type="Proteomes" id="UP000434209">
    <property type="component" value="Chromosome 2"/>
</dbReference>
<dbReference type="GO" id="GO:0003677">
    <property type="term" value="F:DNA binding"/>
    <property type="evidence" value="ECO:0007669"/>
    <property type="project" value="InterPro"/>
</dbReference>
<dbReference type="AlphaFoldDB" id="A0A7Z2JCK0"/>
<dbReference type="KEGG" id="pacp:FAZ97_18015"/>
<proteinExistence type="predicted"/>
<dbReference type="PROSITE" id="PS50943">
    <property type="entry name" value="HTH_CROC1"/>
    <property type="match status" value="1"/>
</dbReference>
<sequence length="67" mass="7428">MLDLFRRNVQVARLDAGMSQNALAKAAGLHRDYVWKLEKLGTNTTLDVAESLALRLEVDVATLFSLP</sequence>
<dbReference type="Pfam" id="PF01381">
    <property type="entry name" value="HTH_3"/>
    <property type="match status" value="1"/>
</dbReference>
<dbReference type="Gene3D" id="1.10.260.40">
    <property type="entry name" value="lambda repressor-like DNA-binding domains"/>
    <property type="match status" value="1"/>
</dbReference>
<dbReference type="OrthoDB" id="9096238at2"/>
<protein>
    <submittedName>
        <fullName evidence="2">Helix-turn-helix domain-containing protein</fullName>
    </submittedName>
</protein>
<dbReference type="InterPro" id="IPR010982">
    <property type="entry name" value="Lambda_DNA-bd_dom_sf"/>
</dbReference>
<feature type="domain" description="HTH cro/C1-type" evidence="1">
    <location>
        <begin position="9"/>
        <end position="63"/>
    </location>
</feature>
<accession>A0A7Z2JCK0</accession>
<keyword evidence="3" id="KW-1185">Reference proteome</keyword>
<evidence type="ECO:0000313" key="3">
    <source>
        <dbReference type="Proteomes" id="UP000434209"/>
    </source>
</evidence>
<dbReference type="SUPFAM" id="SSF47413">
    <property type="entry name" value="lambda repressor-like DNA-binding domains"/>
    <property type="match status" value="1"/>
</dbReference>